<evidence type="ECO:0000313" key="2">
    <source>
        <dbReference type="EnsemblPlants" id="Pp3c23_10810V3.1"/>
    </source>
</evidence>
<protein>
    <submittedName>
        <fullName evidence="1 2">Uncharacterized protein</fullName>
    </submittedName>
</protein>
<gene>
    <name evidence="1" type="ORF">PHYPA_027895</name>
</gene>
<name>A0A2K1IIU3_PHYPA</name>
<dbReference type="PaxDb" id="3218-PP1S137_227V6.1"/>
<sequence length="55" mass="6043">MCRNPCIWSRGLLGAPGKLGLASKSSYKPCTKSQLPTLERRHGSTCNDLHCKDII</sequence>
<dbReference type="EMBL" id="ABEU02000023">
    <property type="protein sequence ID" value="PNR29203.1"/>
    <property type="molecule type" value="Genomic_DNA"/>
</dbReference>
<dbReference type="Gramene" id="Pp3c23_10810V3.1">
    <property type="protein sequence ID" value="Pp3c23_10810V3.1"/>
    <property type="gene ID" value="Pp3c23_10810"/>
</dbReference>
<organism evidence="1">
    <name type="scientific">Physcomitrium patens</name>
    <name type="common">Spreading-leaved earth moss</name>
    <name type="synonym">Physcomitrella patens</name>
    <dbReference type="NCBI Taxonomy" id="3218"/>
    <lineage>
        <taxon>Eukaryota</taxon>
        <taxon>Viridiplantae</taxon>
        <taxon>Streptophyta</taxon>
        <taxon>Embryophyta</taxon>
        <taxon>Bryophyta</taxon>
        <taxon>Bryophytina</taxon>
        <taxon>Bryopsida</taxon>
        <taxon>Funariidae</taxon>
        <taxon>Funariales</taxon>
        <taxon>Funariaceae</taxon>
        <taxon>Physcomitrium</taxon>
    </lineage>
</organism>
<keyword evidence="3" id="KW-1185">Reference proteome</keyword>
<dbReference type="EnsemblPlants" id="Pp3c23_10810V3.2">
    <property type="protein sequence ID" value="Pp3c23_10810V3.2"/>
    <property type="gene ID" value="Pp3c23_10810"/>
</dbReference>
<reference evidence="1 3" key="1">
    <citation type="journal article" date="2008" name="Science">
        <title>The Physcomitrella genome reveals evolutionary insights into the conquest of land by plants.</title>
        <authorList>
            <person name="Rensing S."/>
            <person name="Lang D."/>
            <person name="Zimmer A."/>
            <person name="Terry A."/>
            <person name="Salamov A."/>
            <person name="Shapiro H."/>
            <person name="Nishiyama T."/>
            <person name="Perroud P.-F."/>
            <person name="Lindquist E."/>
            <person name="Kamisugi Y."/>
            <person name="Tanahashi T."/>
            <person name="Sakakibara K."/>
            <person name="Fujita T."/>
            <person name="Oishi K."/>
            <person name="Shin-I T."/>
            <person name="Kuroki Y."/>
            <person name="Toyoda A."/>
            <person name="Suzuki Y."/>
            <person name="Hashimoto A."/>
            <person name="Yamaguchi K."/>
            <person name="Sugano A."/>
            <person name="Kohara Y."/>
            <person name="Fujiyama A."/>
            <person name="Anterola A."/>
            <person name="Aoki S."/>
            <person name="Ashton N."/>
            <person name="Barbazuk W.B."/>
            <person name="Barker E."/>
            <person name="Bennetzen J."/>
            <person name="Bezanilla M."/>
            <person name="Blankenship R."/>
            <person name="Cho S.H."/>
            <person name="Dutcher S."/>
            <person name="Estelle M."/>
            <person name="Fawcett J.A."/>
            <person name="Gundlach H."/>
            <person name="Hanada K."/>
            <person name="Heyl A."/>
            <person name="Hicks K.A."/>
            <person name="Hugh J."/>
            <person name="Lohr M."/>
            <person name="Mayer K."/>
            <person name="Melkozernov A."/>
            <person name="Murata T."/>
            <person name="Nelson D."/>
            <person name="Pils B."/>
            <person name="Prigge M."/>
            <person name="Reiss B."/>
            <person name="Renner T."/>
            <person name="Rombauts S."/>
            <person name="Rushton P."/>
            <person name="Sanderfoot A."/>
            <person name="Schween G."/>
            <person name="Shiu S.-H."/>
            <person name="Stueber K."/>
            <person name="Theodoulou F.L."/>
            <person name="Tu H."/>
            <person name="Van de Peer Y."/>
            <person name="Verrier P.J."/>
            <person name="Waters E."/>
            <person name="Wood A."/>
            <person name="Yang L."/>
            <person name="Cove D."/>
            <person name="Cuming A."/>
            <person name="Hasebe M."/>
            <person name="Lucas S."/>
            <person name="Mishler D.B."/>
            <person name="Reski R."/>
            <person name="Grigoriev I."/>
            <person name="Quatrano R.S."/>
            <person name="Boore J.L."/>
        </authorList>
    </citation>
    <scope>NUCLEOTIDE SEQUENCE [LARGE SCALE GENOMIC DNA]</scope>
    <source>
        <strain evidence="2 3">cv. Gransden 2004</strain>
    </source>
</reference>
<reference evidence="1 3" key="2">
    <citation type="journal article" date="2018" name="Plant J.">
        <title>The Physcomitrella patens chromosome-scale assembly reveals moss genome structure and evolution.</title>
        <authorList>
            <person name="Lang D."/>
            <person name="Ullrich K.K."/>
            <person name="Murat F."/>
            <person name="Fuchs J."/>
            <person name="Jenkins J."/>
            <person name="Haas F.B."/>
            <person name="Piednoel M."/>
            <person name="Gundlach H."/>
            <person name="Van Bel M."/>
            <person name="Meyberg R."/>
            <person name="Vives C."/>
            <person name="Morata J."/>
            <person name="Symeonidi A."/>
            <person name="Hiss M."/>
            <person name="Muchero W."/>
            <person name="Kamisugi Y."/>
            <person name="Saleh O."/>
            <person name="Blanc G."/>
            <person name="Decker E.L."/>
            <person name="van Gessel N."/>
            <person name="Grimwood J."/>
            <person name="Hayes R.D."/>
            <person name="Graham S.W."/>
            <person name="Gunter L.E."/>
            <person name="McDaniel S.F."/>
            <person name="Hoernstein S.N.W."/>
            <person name="Larsson A."/>
            <person name="Li F.W."/>
            <person name="Perroud P.F."/>
            <person name="Phillips J."/>
            <person name="Ranjan P."/>
            <person name="Rokshar D.S."/>
            <person name="Rothfels C.J."/>
            <person name="Schneider L."/>
            <person name="Shu S."/>
            <person name="Stevenson D.W."/>
            <person name="Thummler F."/>
            <person name="Tillich M."/>
            <person name="Villarreal Aguilar J.C."/>
            <person name="Widiez T."/>
            <person name="Wong G.K."/>
            <person name="Wymore A."/>
            <person name="Zhang Y."/>
            <person name="Zimmer A.D."/>
            <person name="Quatrano R.S."/>
            <person name="Mayer K.F.X."/>
            <person name="Goodstein D."/>
            <person name="Casacuberta J.M."/>
            <person name="Vandepoele K."/>
            <person name="Reski R."/>
            <person name="Cuming A.C."/>
            <person name="Tuskan G.A."/>
            <person name="Maumus F."/>
            <person name="Salse J."/>
            <person name="Schmutz J."/>
            <person name="Rensing S.A."/>
        </authorList>
    </citation>
    <scope>NUCLEOTIDE SEQUENCE [LARGE SCALE GENOMIC DNA]</scope>
    <source>
        <strain evidence="2 3">cv. Gransden 2004</strain>
    </source>
</reference>
<reference evidence="2" key="3">
    <citation type="submission" date="2020-12" db="UniProtKB">
        <authorList>
            <consortium name="EnsemblPlants"/>
        </authorList>
    </citation>
    <scope>IDENTIFICATION</scope>
</reference>
<proteinExistence type="predicted"/>
<dbReference type="InParanoid" id="A0A2K1IIU3"/>
<dbReference type="EnsemblPlants" id="Pp3c23_10810V3.1">
    <property type="protein sequence ID" value="Pp3c23_10810V3.1"/>
    <property type="gene ID" value="Pp3c23_10810"/>
</dbReference>
<dbReference type="Proteomes" id="UP000006727">
    <property type="component" value="Chromosome 23"/>
</dbReference>
<dbReference type="Gramene" id="Pp3c23_10810V3.2">
    <property type="protein sequence ID" value="Pp3c23_10810V3.2"/>
    <property type="gene ID" value="Pp3c23_10810"/>
</dbReference>
<dbReference type="AlphaFoldDB" id="A0A2K1IIU3"/>
<evidence type="ECO:0000313" key="3">
    <source>
        <dbReference type="Proteomes" id="UP000006727"/>
    </source>
</evidence>
<evidence type="ECO:0000313" key="1">
    <source>
        <dbReference type="EMBL" id="PNR29203.1"/>
    </source>
</evidence>
<accession>A0A2K1IIU3</accession>